<protein>
    <submittedName>
        <fullName evidence="2">Rhodanese-like domain-containing protein</fullName>
    </submittedName>
</protein>
<evidence type="ECO:0000313" key="2">
    <source>
        <dbReference type="EMBL" id="PSG87828.1"/>
    </source>
</evidence>
<dbReference type="Gene3D" id="3.40.250.10">
    <property type="entry name" value="Rhodanese-like domain"/>
    <property type="match status" value="1"/>
</dbReference>
<dbReference type="PROSITE" id="PS50206">
    <property type="entry name" value="RHODANESE_3"/>
    <property type="match status" value="1"/>
</dbReference>
<feature type="domain" description="Rhodanese" evidence="1">
    <location>
        <begin position="45"/>
        <end position="136"/>
    </location>
</feature>
<organism evidence="2 3">
    <name type="scientific">Mesoflavibacter zeaxanthinifaciens subsp. sabulilitoris</name>
    <dbReference type="NCBI Taxonomy" id="1520893"/>
    <lineage>
        <taxon>Bacteria</taxon>
        <taxon>Pseudomonadati</taxon>
        <taxon>Bacteroidota</taxon>
        <taxon>Flavobacteriia</taxon>
        <taxon>Flavobacteriales</taxon>
        <taxon>Flavobacteriaceae</taxon>
        <taxon>Mesoflavibacter</taxon>
    </lineage>
</organism>
<proteinExistence type="predicted"/>
<evidence type="ECO:0000313" key="3">
    <source>
        <dbReference type="Proteomes" id="UP000238430"/>
    </source>
</evidence>
<dbReference type="AlphaFoldDB" id="A0A2T1N7I9"/>
<dbReference type="InterPro" id="IPR036873">
    <property type="entry name" value="Rhodanese-like_dom_sf"/>
</dbReference>
<comment type="caution">
    <text evidence="2">The sequence shown here is derived from an EMBL/GenBank/DDBJ whole genome shotgun (WGS) entry which is preliminary data.</text>
</comment>
<dbReference type="SMART" id="SM00450">
    <property type="entry name" value="RHOD"/>
    <property type="match status" value="1"/>
</dbReference>
<dbReference type="CDD" id="cd00158">
    <property type="entry name" value="RHOD"/>
    <property type="match status" value="1"/>
</dbReference>
<dbReference type="InterPro" id="IPR001763">
    <property type="entry name" value="Rhodanese-like_dom"/>
</dbReference>
<dbReference type="RefSeq" id="WP_106679935.1">
    <property type="nucleotide sequence ID" value="NZ_JACHWV010000004.1"/>
</dbReference>
<gene>
    <name evidence="2" type="ORF">C7H61_11495</name>
</gene>
<dbReference type="PANTHER" id="PTHR43031:SF1">
    <property type="entry name" value="PYRIDINE NUCLEOTIDE-DISULPHIDE OXIDOREDUCTASE"/>
    <property type="match status" value="1"/>
</dbReference>
<dbReference type="PANTHER" id="PTHR43031">
    <property type="entry name" value="FAD-DEPENDENT OXIDOREDUCTASE"/>
    <property type="match status" value="1"/>
</dbReference>
<evidence type="ECO:0000259" key="1">
    <source>
        <dbReference type="PROSITE" id="PS50206"/>
    </source>
</evidence>
<dbReference type="Pfam" id="PF00581">
    <property type="entry name" value="Rhodanese"/>
    <property type="match status" value="1"/>
</dbReference>
<name>A0A2T1N7I9_9FLAO</name>
<sequence length="163" mass="18980">MKVVFLYIFTLIGVQSFGQKTLNDVLKKHNRSDIPYISVQELAMPKTKAKILDARSFEEYKVSHLKDAVFVDFENFDIEKTTQLISDKNEMIVVYCSIGVRSAKIAQQLKDEGYTNVFNLYGGIFEWKNNNFSVFDLNEKATEKVHVYDKNWSKWLTKGEKVF</sequence>
<accession>A0A2T1N7I9</accession>
<dbReference type="InterPro" id="IPR050229">
    <property type="entry name" value="GlpE_sulfurtransferase"/>
</dbReference>
<keyword evidence="3" id="KW-1185">Reference proteome</keyword>
<dbReference type="Proteomes" id="UP000238430">
    <property type="component" value="Unassembled WGS sequence"/>
</dbReference>
<dbReference type="NCBIfam" id="NF045521">
    <property type="entry name" value="rhoda_near_glyco"/>
    <property type="match status" value="1"/>
</dbReference>
<dbReference type="EMBL" id="PXOT01000025">
    <property type="protein sequence ID" value="PSG87828.1"/>
    <property type="molecule type" value="Genomic_DNA"/>
</dbReference>
<dbReference type="OrthoDB" id="598065at2"/>
<reference evidence="2 3" key="1">
    <citation type="submission" date="2018-03" db="EMBL/GenBank/DDBJ databases">
        <title>Mesoflavibacter sp. HG37 and Mesoflavibacter sp. HG96 sp.nov., two marine bacteria isolated from seawater of Western Pacific Ocean.</title>
        <authorList>
            <person name="Cheng H."/>
            <person name="Wu Y.-H."/>
            <person name="Guo L.-L."/>
            <person name="Xu X.-W."/>
        </authorList>
    </citation>
    <scope>NUCLEOTIDE SEQUENCE [LARGE SCALE GENOMIC DNA]</scope>
    <source>
        <strain evidence="2 3">KCTC 42117</strain>
    </source>
</reference>
<dbReference type="SUPFAM" id="SSF52821">
    <property type="entry name" value="Rhodanese/Cell cycle control phosphatase"/>
    <property type="match status" value="1"/>
</dbReference>